<evidence type="ECO:0000313" key="8">
    <source>
        <dbReference type="Proteomes" id="UP000274391"/>
    </source>
</evidence>
<dbReference type="PANTHER" id="PTHR30168:SF0">
    <property type="entry name" value="INNER MEMBRANE PROTEIN"/>
    <property type="match status" value="1"/>
</dbReference>
<keyword evidence="4 6" id="KW-0472">Membrane</keyword>
<feature type="compositionally biased region" description="Low complexity" evidence="5">
    <location>
        <begin position="1"/>
        <end position="13"/>
    </location>
</feature>
<feature type="transmembrane region" description="Helical" evidence="6">
    <location>
        <begin position="25"/>
        <end position="46"/>
    </location>
</feature>
<dbReference type="Pfam" id="PF04228">
    <property type="entry name" value="Zn_peptidase"/>
    <property type="match status" value="1"/>
</dbReference>
<accession>A0A3P3VWJ0</accession>
<evidence type="ECO:0000256" key="1">
    <source>
        <dbReference type="ARBA" id="ARBA00004167"/>
    </source>
</evidence>
<dbReference type="Proteomes" id="UP000274391">
    <property type="component" value="Unassembled WGS sequence"/>
</dbReference>
<proteinExistence type="predicted"/>
<comment type="subcellular location">
    <subcellularLocation>
        <location evidence="1">Membrane</location>
        <topology evidence="1">Single-pass membrane protein</topology>
    </subcellularLocation>
</comment>
<organism evidence="7 8">
    <name type="scientific">Gulosibacter macacae</name>
    <dbReference type="NCBI Taxonomy" id="2488791"/>
    <lineage>
        <taxon>Bacteria</taxon>
        <taxon>Bacillati</taxon>
        <taxon>Actinomycetota</taxon>
        <taxon>Actinomycetes</taxon>
        <taxon>Micrococcales</taxon>
        <taxon>Microbacteriaceae</taxon>
        <taxon>Gulosibacter</taxon>
    </lineage>
</organism>
<gene>
    <name evidence="7" type="ORF">EG850_06570</name>
</gene>
<comment type="caution">
    <text evidence="7">The sequence shown here is derived from an EMBL/GenBank/DDBJ whole genome shotgun (WGS) entry which is preliminary data.</text>
</comment>
<reference evidence="7 8" key="1">
    <citation type="submission" date="2018-11" db="EMBL/GenBank/DDBJ databases">
        <title>YIM 102482-1 draft genome.</title>
        <authorList>
            <person name="Li G."/>
            <person name="Jiang Y."/>
        </authorList>
    </citation>
    <scope>NUCLEOTIDE SEQUENCE [LARGE SCALE GENOMIC DNA]</scope>
    <source>
        <strain evidence="7 8">YIM 102482-1</strain>
    </source>
</reference>
<dbReference type="GO" id="GO:0016020">
    <property type="term" value="C:membrane"/>
    <property type="evidence" value="ECO:0007669"/>
    <property type="project" value="UniProtKB-SubCell"/>
</dbReference>
<name>A0A3P3VWJ0_9MICO</name>
<evidence type="ECO:0000256" key="3">
    <source>
        <dbReference type="ARBA" id="ARBA00022989"/>
    </source>
</evidence>
<dbReference type="OrthoDB" id="9774900at2"/>
<dbReference type="AlphaFoldDB" id="A0A3P3VWJ0"/>
<protein>
    <submittedName>
        <fullName evidence="7">Neutral zinc metallopeptidase</fullName>
    </submittedName>
</protein>
<keyword evidence="3 6" id="KW-1133">Transmembrane helix</keyword>
<feature type="region of interest" description="Disordered" evidence="5">
    <location>
        <begin position="1"/>
        <end position="23"/>
    </location>
</feature>
<keyword evidence="2 6" id="KW-0812">Transmembrane</keyword>
<keyword evidence="8" id="KW-1185">Reference proteome</keyword>
<dbReference type="RefSeq" id="WP_124971746.1">
    <property type="nucleotide sequence ID" value="NZ_RQVS01000006.1"/>
</dbReference>
<dbReference type="PANTHER" id="PTHR30168">
    <property type="entry name" value="PUTATIVE MEMBRANE PROTEIN YPFJ"/>
    <property type="match status" value="1"/>
</dbReference>
<evidence type="ECO:0000256" key="2">
    <source>
        <dbReference type="ARBA" id="ARBA00022692"/>
    </source>
</evidence>
<dbReference type="EMBL" id="RQVS01000006">
    <property type="protein sequence ID" value="RRJ87060.1"/>
    <property type="molecule type" value="Genomic_DNA"/>
</dbReference>
<evidence type="ECO:0000256" key="4">
    <source>
        <dbReference type="ARBA" id="ARBA00023136"/>
    </source>
</evidence>
<sequence>MTFNDNSSFDSSNVQRRRSGGGRGGAIAGGGGILVLIIGFLSMQFLGFDITQMFTPGQDSSQVQQAEDLQCTGAEANANIDCRMEGAAVTLEQYWAENAPRVGISNYVDPTIVIYDDSTSSACGTASNAVGPFYCPSDQGIYIDTAFYTILEQRYGASGGPLAEMYVLAHEWGHHIQNLGGVLSQVSSNDTGPTSGMVRLELQADCLAGAWMGSAANYTDANGNQILKEPTREEIQTTISSAQAIGDDNIMEQAGMRVQPEKFSHGTSEQRTNWLIKGYQQGVGACNTFDVPGRDL</sequence>
<dbReference type="InterPro" id="IPR007343">
    <property type="entry name" value="Uncharacterised_pept_Zn_put"/>
</dbReference>
<evidence type="ECO:0000256" key="6">
    <source>
        <dbReference type="SAM" id="Phobius"/>
    </source>
</evidence>
<evidence type="ECO:0000313" key="7">
    <source>
        <dbReference type="EMBL" id="RRJ87060.1"/>
    </source>
</evidence>
<evidence type="ECO:0000256" key="5">
    <source>
        <dbReference type="SAM" id="MobiDB-lite"/>
    </source>
</evidence>